<dbReference type="EMBL" id="JAATLJ010000001">
    <property type="protein sequence ID" value="NIZ40264.1"/>
    <property type="molecule type" value="Genomic_DNA"/>
</dbReference>
<dbReference type="HAMAP" id="MF_00580">
    <property type="entry name" value="CH10"/>
    <property type="match status" value="1"/>
</dbReference>
<keyword evidence="3" id="KW-0963">Cytoplasm</keyword>
<keyword evidence="2 3" id="KW-0143">Chaperone</keyword>
<dbReference type="InterPro" id="IPR011032">
    <property type="entry name" value="GroES-like_sf"/>
</dbReference>
<evidence type="ECO:0000256" key="2">
    <source>
        <dbReference type="ARBA" id="ARBA00023186"/>
    </source>
</evidence>
<name>A0A968GD61_9SPIO</name>
<dbReference type="PRINTS" id="PR00297">
    <property type="entry name" value="CHAPERONIN10"/>
</dbReference>
<dbReference type="GO" id="GO:0046872">
    <property type="term" value="F:metal ion binding"/>
    <property type="evidence" value="ECO:0007669"/>
    <property type="project" value="TreeGrafter"/>
</dbReference>
<dbReference type="PROSITE" id="PS00681">
    <property type="entry name" value="CHAPERONINS_CPN10"/>
    <property type="match status" value="1"/>
</dbReference>
<dbReference type="Pfam" id="PF00166">
    <property type="entry name" value="Cpn10"/>
    <property type="match status" value="1"/>
</dbReference>
<dbReference type="GO" id="GO:0051082">
    <property type="term" value="F:unfolded protein binding"/>
    <property type="evidence" value="ECO:0007669"/>
    <property type="project" value="TreeGrafter"/>
</dbReference>
<evidence type="ECO:0000256" key="3">
    <source>
        <dbReference type="HAMAP-Rule" id="MF_00580"/>
    </source>
</evidence>
<evidence type="ECO:0000313" key="5">
    <source>
        <dbReference type="EMBL" id="NIZ40264.1"/>
    </source>
</evidence>
<keyword evidence="6" id="KW-1185">Reference proteome</keyword>
<dbReference type="GO" id="GO:0051087">
    <property type="term" value="F:protein-folding chaperone binding"/>
    <property type="evidence" value="ECO:0007669"/>
    <property type="project" value="TreeGrafter"/>
</dbReference>
<sequence>MKITPLADRVLLKMEVAEKKTASGLFIPDSATQEKTQIGHVIAVGDDKEKIKVNPGDKVIYDKYAGNQIKIAGIEHMIVDMKDIVAIVQE</sequence>
<dbReference type="FunFam" id="2.30.33.40:FF:000001">
    <property type="entry name" value="10 kDa chaperonin"/>
    <property type="match status" value="1"/>
</dbReference>
<dbReference type="InterPro" id="IPR018369">
    <property type="entry name" value="Chaprnonin_Cpn10_CS"/>
</dbReference>
<dbReference type="GO" id="GO:0005737">
    <property type="term" value="C:cytoplasm"/>
    <property type="evidence" value="ECO:0007669"/>
    <property type="project" value="UniProtKB-SubCell"/>
</dbReference>
<proteinExistence type="inferred from homology"/>
<dbReference type="Gene3D" id="2.30.33.40">
    <property type="entry name" value="GroES chaperonin"/>
    <property type="match status" value="1"/>
</dbReference>
<gene>
    <name evidence="3" type="primary">groES</name>
    <name evidence="3" type="synonym">groS</name>
    <name evidence="5" type="ORF">HCT14_01885</name>
</gene>
<dbReference type="InterPro" id="IPR020818">
    <property type="entry name" value="Chaperonin_GroES"/>
</dbReference>
<reference evidence="5 6" key="1">
    <citation type="submission" date="2020-03" db="EMBL/GenBank/DDBJ databases">
        <title>Spirochaetal bacteria isolated from arthropods constitute a novel genus Entomospira genus novum within the order Spirochaetales.</title>
        <authorList>
            <person name="Grana-Miraglia L."/>
            <person name="Sikutova S."/>
            <person name="Fingerle V."/>
            <person name="Sing A."/>
            <person name="Castillo-Ramirez S."/>
            <person name="Margos G."/>
            <person name="Rudolf I."/>
        </authorList>
    </citation>
    <scope>NUCLEOTIDE SEQUENCE [LARGE SCALE GENOMIC DNA]</scope>
    <source>
        <strain evidence="5 6">BR193</strain>
    </source>
</reference>
<dbReference type="GO" id="GO:0044183">
    <property type="term" value="F:protein folding chaperone"/>
    <property type="evidence" value="ECO:0007669"/>
    <property type="project" value="InterPro"/>
</dbReference>
<dbReference type="SMART" id="SM00883">
    <property type="entry name" value="Cpn10"/>
    <property type="match status" value="1"/>
</dbReference>
<evidence type="ECO:0000313" key="6">
    <source>
        <dbReference type="Proteomes" id="UP000711995"/>
    </source>
</evidence>
<dbReference type="AlphaFoldDB" id="A0A968GD61"/>
<comment type="subcellular location">
    <subcellularLocation>
        <location evidence="3">Cytoplasm</location>
    </subcellularLocation>
</comment>
<organism evidence="5 6">
    <name type="scientific">Entomospira entomophila</name>
    <dbReference type="NCBI Taxonomy" id="2719988"/>
    <lineage>
        <taxon>Bacteria</taxon>
        <taxon>Pseudomonadati</taxon>
        <taxon>Spirochaetota</taxon>
        <taxon>Spirochaetia</taxon>
        <taxon>Spirochaetales</taxon>
        <taxon>Spirochaetaceae</taxon>
        <taxon>Entomospira</taxon>
    </lineage>
</organism>
<protein>
    <recommendedName>
        <fullName evidence="3">Co-chaperonin GroES</fullName>
    </recommendedName>
    <alternativeName>
        <fullName evidence="3">10 kDa chaperonin</fullName>
    </alternativeName>
    <alternativeName>
        <fullName evidence="3">Chaperonin-10</fullName>
        <shortName evidence="3">Cpn10</shortName>
    </alternativeName>
</protein>
<evidence type="ECO:0000256" key="1">
    <source>
        <dbReference type="ARBA" id="ARBA00006975"/>
    </source>
</evidence>
<dbReference type="Proteomes" id="UP000711995">
    <property type="component" value="Unassembled WGS sequence"/>
</dbReference>
<comment type="similarity">
    <text evidence="1 3 4">Belongs to the GroES chaperonin family.</text>
</comment>
<comment type="function">
    <text evidence="3 4">Together with the chaperonin GroEL, plays an essential role in assisting protein folding. The GroEL-GroES system forms a nano-cage that allows encapsulation of the non-native substrate proteins and provides a physical environment optimized to promote and accelerate protein folding. GroES binds to the apical surface of the GroEL ring, thereby capping the opening of the GroEL channel.</text>
</comment>
<dbReference type="PANTHER" id="PTHR10772">
    <property type="entry name" value="10 KDA HEAT SHOCK PROTEIN"/>
    <property type="match status" value="1"/>
</dbReference>
<accession>A0A968GD61</accession>
<dbReference type="SUPFAM" id="SSF50129">
    <property type="entry name" value="GroES-like"/>
    <property type="match status" value="1"/>
</dbReference>
<dbReference type="CDD" id="cd00320">
    <property type="entry name" value="cpn10"/>
    <property type="match status" value="1"/>
</dbReference>
<dbReference type="RefSeq" id="WP_167699867.1">
    <property type="nucleotide sequence ID" value="NZ_CP118174.1"/>
</dbReference>
<comment type="subunit">
    <text evidence="3">Heptamer of 7 subunits arranged in a ring. Interacts with the chaperonin GroEL.</text>
</comment>
<dbReference type="InterPro" id="IPR037124">
    <property type="entry name" value="Chaperonin_GroES_sf"/>
</dbReference>
<comment type="caution">
    <text evidence="5">The sequence shown here is derived from an EMBL/GenBank/DDBJ whole genome shotgun (WGS) entry which is preliminary data.</text>
</comment>
<dbReference type="GO" id="GO:0005524">
    <property type="term" value="F:ATP binding"/>
    <property type="evidence" value="ECO:0007669"/>
    <property type="project" value="InterPro"/>
</dbReference>
<dbReference type="PANTHER" id="PTHR10772:SF63">
    <property type="entry name" value="20 KDA CHAPERONIN, CHLOROPLASTIC"/>
    <property type="match status" value="1"/>
</dbReference>
<evidence type="ECO:0000256" key="4">
    <source>
        <dbReference type="RuleBase" id="RU000535"/>
    </source>
</evidence>